<dbReference type="EMBL" id="FPBH01000005">
    <property type="protein sequence ID" value="SFT89604.1"/>
    <property type="molecule type" value="Genomic_DNA"/>
</dbReference>
<organism evidence="1 2">
    <name type="scientific">Paraburkholderia aspalathi</name>
    <dbReference type="NCBI Taxonomy" id="1324617"/>
    <lineage>
        <taxon>Bacteria</taxon>
        <taxon>Pseudomonadati</taxon>
        <taxon>Pseudomonadota</taxon>
        <taxon>Betaproteobacteria</taxon>
        <taxon>Burkholderiales</taxon>
        <taxon>Burkholderiaceae</taxon>
        <taxon>Paraburkholderia</taxon>
    </lineage>
</organism>
<proteinExistence type="predicted"/>
<dbReference type="SUPFAM" id="SSF51905">
    <property type="entry name" value="FAD/NAD(P)-binding domain"/>
    <property type="match status" value="1"/>
</dbReference>
<dbReference type="Proteomes" id="UP000198844">
    <property type="component" value="Unassembled WGS sequence"/>
</dbReference>
<gene>
    <name evidence="1" type="ORF">SAMN05192563_100538</name>
</gene>
<dbReference type="Gene3D" id="3.50.50.60">
    <property type="entry name" value="FAD/NAD(P)-binding domain"/>
    <property type="match status" value="1"/>
</dbReference>
<protein>
    <recommendedName>
        <fullName evidence="3">Tryptophan halogenase</fullName>
    </recommendedName>
</protein>
<dbReference type="InterPro" id="IPR036188">
    <property type="entry name" value="FAD/NAD-bd_sf"/>
</dbReference>
<accession>A0A1I7BR15</accession>
<evidence type="ECO:0008006" key="3">
    <source>
        <dbReference type="Google" id="ProtNLM"/>
    </source>
</evidence>
<evidence type="ECO:0000313" key="2">
    <source>
        <dbReference type="Proteomes" id="UP000198844"/>
    </source>
</evidence>
<dbReference type="AlphaFoldDB" id="A0A1I7BR15"/>
<dbReference type="InterPro" id="IPR050407">
    <property type="entry name" value="Geranylgeranyl_reductase"/>
</dbReference>
<sequence>MLGRGLSHAAPECVSNNALKLLALLAPAVIAQSDVWLDVDSESSPGRAVVRNRLDDCLRVDASAAGVAYTRKCLYPLLPRIESGHVVGVTCGSDECRASIVIDATGITGCLRRALSLDETVDSSPIWLRRGFASGCSSQRDTYWQIARGGWLWLRPTSAQYMWTSLSVQRNTHIGLRSGISVIGTVWQQCRRWRHLHQAAGPGYFVCGDAAGYLDPASGDGLRFAIESGIRAGTLAAEVSKHPGRSSIAAALYSDWALQDYLATKEVLQRVYIDAHLDIWRS</sequence>
<name>A0A1I7BR15_9BURK</name>
<dbReference type="PANTHER" id="PTHR42685:SF22">
    <property type="entry name" value="CONDITIONED MEDIUM FACTOR RECEPTOR 1"/>
    <property type="match status" value="1"/>
</dbReference>
<evidence type="ECO:0000313" key="1">
    <source>
        <dbReference type="EMBL" id="SFT89604.1"/>
    </source>
</evidence>
<reference evidence="1 2" key="1">
    <citation type="submission" date="2016-10" db="EMBL/GenBank/DDBJ databases">
        <authorList>
            <person name="de Groot N.N."/>
        </authorList>
    </citation>
    <scope>NUCLEOTIDE SEQUENCE [LARGE SCALE GENOMIC DNA]</scope>
    <source>
        <strain evidence="1 2">LMG 27731</strain>
    </source>
</reference>
<dbReference type="PANTHER" id="PTHR42685">
    <property type="entry name" value="GERANYLGERANYL DIPHOSPHATE REDUCTASE"/>
    <property type="match status" value="1"/>
</dbReference>